<keyword evidence="7 13" id="KW-0653">Protein transport</keyword>
<evidence type="ECO:0000259" key="16">
    <source>
        <dbReference type="Pfam" id="PF14849"/>
    </source>
</evidence>
<feature type="transmembrane region" description="Helical" evidence="13">
    <location>
        <begin position="460"/>
        <end position="477"/>
    </location>
</feature>
<evidence type="ECO:0000313" key="18">
    <source>
        <dbReference type="Proteomes" id="UP000534783"/>
    </source>
</evidence>
<dbReference type="Pfam" id="PF02096">
    <property type="entry name" value="60KD_IMP"/>
    <property type="match status" value="1"/>
</dbReference>
<dbReference type="CDD" id="cd19961">
    <property type="entry name" value="EcYidC-like_peri"/>
    <property type="match status" value="1"/>
</dbReference>
<evidence type="ECO:0000256" key="8">
    <source>
        <dbReference type="ARBA" id="ARBA00022989"/>
    </source>
</evidence>
<dbReference type="CDD" id="cd20070">
    <property type="entry name" value="5TM_YidC_Alb3"/>
    <property type="match status" value="1"/>
</dbReference>
<dbReference type="PRINTS" id="PR01900">
    <property type="entry name" value="YIDCPROTEIN"/>
</dbReference>
<accession>A0A7X6I9M2</accession>
<proteinExistence type="inferred from homology"/>
<dbReference type="GO" id="GO:0051205">
    <property type="term" value="P:protein insertion into membrane"/>
    <property type="evidence" value="ECO:0007669"/>
    <property type="project" value="TreeGrafter"/>
</dbReference>
<evidence type="ECO:0000256" key="1">
    <source>
        <dbReference type="ARBA" id="ARBA00004429"/>
    </source>
</evidence>
<gene>
    <name evidence="13 17" type="primary">yidC</name>
    <name evidence="17" type="ORF">MNODULE_01985</name>
</gene>
<dbReference type="NCBIfam" id="TIGR03593">
    <property type="entry name" value="yidC_nterm"/>
    <property type="match status" value="1"/>
</dbReference>
<evidence type="ECO:0000313" key="17">
    <source>
        <dbReference type="EMBL" id="NKE69520.1"/>
    </source>
</evidence>
<keyword evidence="5 13" id="KW-1003">Cell membrane</keyword>
<feature type="domain" description="Membrane insertase YidC/Oxa/ALB C-terminal" evidence="15">
    <location>
        <begin position="350"/>
        <end position="528"/>
    </location>
</feature>
<evidence type="ECO:0000256" key="13">
    <source>
        <dbReference type="HAMAP-Rule" id="MF_01810"/>
    </source>
</evidence>
<evidence type="ECO:0000256" key="9">
    <source>
        <dbReference type="ARBA" id="ARBA00023136"/>
    </source>
</evidence>
<keyword evidence="18" id="KW-1185">Reference proteome</keyword>
<feature type="transmembrane region" description="Helical" evidence="13">
    <location>
        <begin position="350"/>
        <end position="369"/>
    </location>
</feature>
<comment type="similarity">
    <text evidence="2 13">Belongs to the OXA1/ALB3/YidC family. Type 1 subfamily.</text>
</comment>
<dbReference type="InterPro" id="IPR047196">
    <property type="entry name" value="YidC_ALB_C"/>
</dbReference>
<dbReference type="EMBL" id="VTOW01000001">
    <property type="protein sequence ID" value="NKE69520.1"/>
    <property type="molecule type" value="Genomic_DNA"/>
</dbReference>
<evidence type="ECO:0000256" key="5">
    <source>
        <dbReference type="ARBA" id="ARBA00022475"/>
    </source>
</evidence>
<dbReference type="InterPro" id="IPR001708">
    <property type="entry name" value="YidC/ALB3/OXA1/COX18"/>
</dbReference>
<dbReference type="GO" id="GO:0015031">
    <property type="term" value="P:protein transport"/>
    <property type="evidence" value="ECO:0007669"/>
    <property type="project" value="UniProtKB-KW"/>
</dbReference>
<dbReference type="Gene3D" id="2.70.98.90">
    <property type="match status" value="1"/>
</dbReference>
<dbReference type="InterPro" id="IPR019998">
    <property type="entry name" value="Membr_insert_YidC"/>
</dbReference>
<dbReference type="Pfam" id="PF14849">
    <property type="entry name" value="YidC_periplas"/>
    <property type="match status" value="1"/>
</dbReference>
<dbReference type="AlphaFoldDB" id="A0A7X6I9M2"/>
<reference evidence="17 18" key="1">
    <citation type="journal article" date="2020" name="Nature">
        <title>Bacterial chemolithoautotrophy via manganese oxidation.</title>
        <authorList>
            <person name="Yu H."/>
            <person name="Leadbetter J.R."/>
        </authorList>
    </citation>
    <scope>NUCLEOTIDE SEQUENCE [LARGE SCALE GENOMIC DNA]</scope>
    <source>
        <strain evidence="17 18">Mn-1</strain>
    </source>
</reference>
<name>A0A7X6I9M2_9BACT</name>
<keyword evidence="9 13" id="KW-0472">Membrane</keyword>
<dbReference type="InterPro" id="IPR028055">
    <property type="entry name" value="YidC/Oxa/ALB_C"/>
</dbReference>
<feature type="region of interest" description="Disordered" evidence="14">
    <location>
        <begin position="33"/>
        <end position="64"/>
    </location>
</feature>
<evidence type="ECO:0000256" key="3">
    <source>
        <dbReference type="ARBA" id="ARBA00015325"/>
    </source>
</evidence>
<keyword evidence="4 13" id="KW-0813">Transport</keyword>
<dbReference type="GO" id="GO:0032977">
    <property type="term" value="F:membrane insertase activity"/>
    <property type="evidence" value="ECO:0007669"/>
    <property type="project" value="InterPro"/>
</dbReference>
<comment type="function">
    <text evidence="13">Required for the insertion and/or proper folding and/or complex formation of integral membrane proteins into the membrane. Involved in integration of membrane proteins that insert both dependently and independently of the Sec translocase complex, as well as at least some lipoproteins. Aids folding of multispanning membrane proteins.</text>
</comment>
<dbReference type="PANTHER" id="PTHR12428:SF65">
    <property type="entry name" value="CYTOCHROME C OXIDASE ASSEMBLY PROTEIN COX18, MITOCHONDRIAL"/>
    <property type="match status" value="1"/>
</dbReference>
<comment type="subcellular location">
    <subcellularLocation>
        <location evidence="1">Cell inner membrane</location>
        <topology evidence="1">Multi-pass membrane protein</topology>
    </subcellularLocation>
    <subcellularLocation>
        <location evidence="13">Cell membrane</location>
        <topology evidence="13">Multi-pass membrane protein</topology>
    </subcellularLocation>
</comment>
<sequence length="539" mass="60528">MEKRLIVFLILSLAIIFAYPFFMEQMIGPTPQAPEVTQAPMETTPKSAPSSSTQEGASVGEPVVEEKDAKEKIIESDLYRIVLSNIGGTVKEWQLKKYTEKTEAGGAAPIELLQEDVKTLPLTVFTEEEPNGSKQLYSLDEKTVQLSPENPMEVVTLTAVGPDGRKITKELTFHNDHYLVDTRIATEGYTEGYKISLGTNFGINNWAVEFGGSIGAATFVNNEMIKNAESDISGAVAHEGEVLWTALQDKYFISALIPKEVGQMNTVTVEKEGAQQIRVDLKIPAEQAGQKQLGLYAGPKEYDRLAQIGAGLQESIDFGWFIMGSWAPVRFVAKPIYFILRFFYQFTHNYGVAIILVTVLVKVLFFPITRKSLASMKDMAAIQPKVAALRKKYAGDREKMNRELMNLYKEHQINPFGGCLPMLAQIPVFISLFNVLYTTIDLRQAPFMFWIQDLSDKDPFYVLPVIMGISMFFQQWTQPTTMDPMQAKIMLFLPVIYTFFFLNFPSGLVLYWLVNNILTIGQQYLMNREGLAIPKAGTT</sequence>
<evidence type="ECO:0000256" key="6">
    <source>
        <dbReference type="ARBA" id="ARBA00022692"/>
    </source>
</evidence>
<evidence type="ECO:0000256" key="7">
    <source>
        <dbReference type="ARBA" id="ARBA00022927"/>
    </source>
</evidence>
<dbReference type="InterPro" id="IPR038221">
    <property type="entry name" value="YidC_periplasmic_sf"/>
</dbReference>
<evidence type="ECO:0000256" key="12">
    <source>
        <dbReference type="ARBA" id="ARBA00033342"/>
    </source>
</evidence>
<feature type="domain" description="Membrane insertase YidC N-terminal" evidence="16">
    <location>
        <begin position="74"/>
        <end position="337"/>
    </location>
</feature>
<dbReference type="PRINTS" id="PR00701">
    <property type="entry name" value="60KDINNERMP"/>
</dbReference>
<dbReference type="NCBIfam" id="TIGR03592">
    <property type="entry name" value="yidC_oxa1_cterm"/>
    <property type="match status" value="1"/>
</dbReference>
<dbReference type="Proteomes" id="UP000534783">
    <property type="component" value="Unassembled WGS sequence"/>
</dbReference>
<keyword evidence="8 13" id="KW-1133">Transmembrane helix</keyword>
<comment type="caution">
    <text evidence="17">The sequence shown here is derived from an EMBL/GenBank/DDBJ whole genome shotgun (WGS) entry which is preliminary data.</text>
</comment>
<protein>
    <recommendedName>
        <fullName evidence="3 13">Membrane protein insertase YidC</fullName>
    </recommendedName>
    <alternativeName>
        <fullName evidence="12 13">Foldase YidC</fullName>
    </alternativeName>
    <alternativeName>
        <fullName evidence="11 13">Membrane integrase YidC</fullName>
    </alternativeName>
    <alternativeName>
        <fullName evidence="13">Membrane protein YidC</fullName>
    </alternativeName>
</protein>
<keyword evidence="6 13" id="KW-0812">Transmembrane</keyword>
<keyword evidence="10 13" id="KW-0143">Chaperone</keyword>
<dbReference type="RefSeq" id="WP_168057818.1">
    <property type="nucleotide sequence ID" value="NZ_VTOW01000001.1"/>
</dbReference>
<feature type="transmembrane region" description="Helical" evidence="13">
    <location>
        <begin position="489"/>
        <end position="514"/>
    </location>
</feature>
<evidence type="ECO:0000256" key="2">
    <source>
        <dbReference type="ARBA" id="ARBA00010527"/>
    </source>
</evidence>
<comment type="subunit">
    <text evidence="13">Interacts with the Sec translocase complex via SecD. Specifically interacts with transmembrane segments of nascent integral membrane proteins during membrane integration.</text>
</comment>
<dbReference type="GO" id="GO:0005886">
    <property type="term" value="C:plasma membrane"/>
    <property type="evidence" value="ECO:0007669"/>
    <property type="project" value="UniProtKB-SubCell"/>
</dbReference>
<organism evidence="17 18">
    <name type="scientific">Candidatus Manganitrophus noduliformans</name>
    <dbReference type="NCBI Taxonomy" id="2606439"/>
    <lineage>
        <taxon>Bacteria</taxon>
        <taxon>Pseudomonadati</taxon>
        <taxon>Nitrospirota</taxon>
        <taxon>Nitrospiria</taxon>
        <taxon>Candidatus Troglogloeales</taxon>
        <taxon>Candidatus Manganitrophaceae</taxon>
        <taxon>Candidatus Manganitrophus</taxon>
    </lineage>
</organism>
<evidence type="ECO:0000256" key="4">
    <source>
        <dbReference type="ARBA" id="ARBA00022448"/>
    </source>
</evidence>
<evidence type="ECO:0000256" key="11">
    <source>
        <dbReference type="ARBA" id="ARBA00033245"/>
    </source>
</evidence>
<evidence type="ECO:0000256" key="14">
    <source>
        <dbReference type="SAM" id="MobiDB-lite"/>
    </source>
</evidence>
<evidence type="ECO:0000256" key="10">
    <source>
        <dbReference type="ARBA" id="ARBA00023186"/>
    </source>
</evidence>
<feature type="transmembrane region" description="Helical" evidence="13">
    <location>
        <begin position="419"/>
        <end position="440"/>
    </location>
</feature>
<dbReference type="HAMAP" id="MF_01810">
    <property type="entry name" value="YidC_type1"/>
    <property type="match status" value="1"/>
</dbReference>
<dbReference type="InterPro" id="IPR028053">
    <property type="entry name" value="Membr_insert_YidC_N"/>
</dbReference>
<feature type="compositionally biased region" description="Polar residues" evidence="14">
    <location>
        <begin position="40"/>
        <end position="56"/>
    </location>
</feature>
<dbReference type="PANTHER" id="PTHR12428">
    <property type="entry name" value="OXA1"/>
    <property type="match status" value="1"/>
</dbReference>
<evidence type="ECO:0000259" key="15">
    <source>
        <dbReference type="Pfam" id="PF02096"/>
    </source>
</evidence>